<feature type="non-terminal residue" evidence="1">
    <location>
        <position position="111"/>
    </location>
</feature>
<evidence type="ECO:0000313" key="1">
    <source>
        <dbReference type="EMBL" id="GAH97592.1"/>
    </source>
</evidence>
<evidence type="ECO:0008006" key="2">
    <source>
        <dbReference type="Google" id="ProtNLM"/>
    </source>
</evidence>
<reference evidence="1" key="1">
    <citation type="journal article" date="2014" name="Front. Microbiol.">
        <title>High frequency of phylogenetically diverse reductive dehalogenase-homologous genes in deep subseafloor sedimentary metagenomes.</title>
        <authorList>
            <person name="Kawai M."/>
            <person name="Futagami T."/>
            <person name="Toyoda A."/>
            <person name="Takaki Y."/>
            <person name="Nishi S."/>
            <person name="Hori S."/>
            <person name="Arai W."/>
            <person name="Tsubouchi T."/>
            <person name="Morono Y."/>
            <person name="Uchiyama I."/>
            <person name="Ito T."/>
            <person name="Fujiyama A."/>
            <person name="Inagaki F."/>
            <person name="Takami H."/>
        </authorList>
    </citation>
    <scope>NUCLEOTIDE SEQUENCE</scope>
    <source>
        <strain evidence="1">Expedition CK06-06</strain>
    </source>
</reference>
<protein>
    <recommendedName>
        <fullName evidence="2">DNA-directed DNA polymerase</fullName>
    </recommendedName>
</protein>
<name>X1JU53_9ZZZZ</name>
<organism evidence="1">
    <name type="scientific">marine sediment metagenome</name>
    <dbReference type="NCBI Taxonomy" id="412755"/>
    <lineage>
        <taxon>unclassified sequences</taxon>
        <taxon>metagenomes</taxon>
        <taxon>ecological metagenomes</taxon>
    </lineage>
</organism>
<comment type="caution">
    <text evidence="1">The sequence shown here is derived from an EMBL/GenBank/DDBJ whole genome shotgun (WGS) entry which is preliminary data.</text>
</comment>
<accession>X1JU53</accession>
<gene>
    <name evidence="1" type="ORF">S03H2_70869</name>
</gene>
<dbReference type="EMBL" id="BARU01047234">
    <property type="protein sequence ID" value="GAH97592.1"/>
    <property type="molecule type" value="Genomic_DNA"/>
</dbReference>
<dbReference type="AlphaFoldDB" id="X1JU53"/>
<feature type="non-terminal residue" evidence="1">
    <location>
        <position position="1"/>
    </location>
</feature>
<proteinExistence type="predicted"/>
<sequence>TIPSFLQLLKPIHYPHHFVFFDTETLPFKIDKSTQEHKLRLGVALEWIYEGNFKKKVEQWFNFKTPDEFWAFIISKNYKKERLVVIAHNLQYDMRIVNGFEQLKKRGYRLG</sequence>